<accession>A0A0G0T7W6</accession>
<feature type="transmembrane region" description="Helical" evidence="6">
    <location>
        <begin position="16"/>
        <end position="34"/>
    </location>
</feature>
<evidence type="ECO:0000313" key="8">
    <source>
        <dbReference type="EMBL" id="KKR33982.1"/>
    </source>
</evidence>
<evidence type="ECO:0000256" key="3">
    <source>
        <dbReference type="ARBA" id="ARBA00022989"/>
    </source>
</evidence>
<dbReference type="PROSITE" id="PS50005">
    <property type="entry name" value="TPR"/>
    <property type="match status" value="1"/>
</dbReference>
<dbReference type="Pfam" id="PF04932">
    <property type="entry name" value="Wzy_C"/>
    <property type="match status" value="1"/>
</dbReference>
<keyword evidence="5" id="KW-0802">TPR repeat</keyword>
<keyword evidence="2 6" id="KW-0812">Transmembrane</keyword>
<name>A0A0G0T7W6_9BACT</name>
<comment type="subcellular location">
    <subcellularLocation>
        <location evidence="1">Membrane</location>
        <topology evidence="1">Multi-pass membrane protein</topology>
    </subcellularLocation>
</comment>
<evidence type="ECO:0000256" key="4">
    <source>
        <dbReference type="ARBA" id="ARBA00023136"/>
    </source>
</evidence>
<evidence type="ECO:0000313" key="9">
    <source>
        <dbReference type="Proteomes" id="UP000034539"/>
    </source>
</evidence>
<dbReference type="PANTHER" id="PTHR37422:SF13">
    <property type="entry name" value="LIPOPOLYSACCHARIDE BIOSYNTHESIS PROTEIN PA4999-RELATED"/>
    <property type="match status" value="1"/>
</dbReference>
<dbReference type="InterPro" id="IPR019734">
    <property type="entry name" value="TPR_rpt"/>
</dbReference>
<evidence type="ECO:0000256" key="2">
    <source>
        <dbReference type="ARBA" id="ARBA00022692"/>
    </source>
</evidence>
<keyword evidence="3 6" id="KW-1133">Transmembrane helix</keyword>
<feature type="transmembrane region" description="Helical" evidence="6">
    <location>
        <begin position="349"/>
        <end position="368"/>
    </location>
</feature>
<feature type="repeat" description="TPR" evidence="5">
    <location>
        <begin position="600"/>
        <end position="633"/>
    </location>
</feature>
<feature type="transmembrane region" description="Helical" evidence="6">
    <location>
        <begin position="258"/>
        <end position="277"/>
    </location>
</feature>
<feature type="transmembrane region" description="Helical" evidence="6">
    <location>
        <begin position="139"/>
        <end position="156"/>
    </location>
</feature>
<protein>
    <submittedName>
        <fullName evidence="8">O-antigen polymerase</fullName>
    </submittedName>
</protein>
<feature type="transmembrane region" description="Helical" evidence="6">
    <location>
        <begin position="204"/>
        <end position="221"/>
    </location>
</feature>
<feature type="domain" description="O-antigen ligase-related" evidence="7">
    <location>
        <begin position="210"/>
        <end position="366"/>
    </location>
</feature>
<keyword evidence="4 6" id="KW-0472">Membrane</keyword>
<dbReference type="Pfam" id="PF13181">
    <property type="entry name" value="TPR_8"/>
    <property type="match status" value="1"/>
</dbReference>
<dbReference type="InterPro" id="IPR011990">
    <property type="entry name" value="TPR-like_helical_dom_sf"/>
</dbReference>
<feature type="transmembrane region" description="Helical" evidence="6">
    <location>
        <begin position="438"/>
        <end position="460"/>
    </location>
</feature>
<evidence type="ECO:0000256" key="1">
    <source>
        <dbReference type="ARBA" id="ARBA00004141"/>
    </source>
</evidence>
<evidence type="ECO:0000256" key="5">
    <source>
        <dbReference type="PROSITE-ProRule" id="PRU00339"/>
    </source>
</evidence>
<feature type="transmembrane region" description="Helical" evidence="6">
    <location>
        <begin position="105"/>
        <end position="127"/>
    </location>
</feature>
<dbReference type="PROSITE" id="PS50293">
    <property type="entry name" value="TPR_REGION"/>
    <property type="match status" value="1"/>
</dbReference>
<feature type="transmembrane region" description="Helical" evidence="6">
    <location>
        <begin position="227"/>
        <end position="246"/>
    </location>
</feature>
<dbReference type="InterPro" id="IPR007016">
    <property type="entry name" value="O-antigen_ligase-rel_domated"/>
</dbReference>
<proteinExistence type="predicted"/>
<feature type="transmembrane region" description="Helical" evidence="6">
    <location>
        <begin position="410"/>
        <end position="426"/>
    </location>
</feature>
<gene>
    <name evidence="8" type="ORF">UT63_C0009G0012</name>
</gene>
<dbReference type="Gene3D" id="1.25.40.10">
    <property type="entry name" value="Tetratricopeptide repeat domain"/>
    <property type="match status" value="1"/>
</dbReference>
<reference evidence="8 9" key="1">
    <citation type="journal article" date="2015" name="Nature">
        <title>rRNA introns, odd ribosomes, and small enigmatic genomes across a large radiation of phyla.</title>
        <authorList>
            <person name="Brown C.T."/>
            <person name="Hug L.A."/>
            <person name="Thomas B.C."/>
            <person name="Sharon I."/>
            <person name="Castelle C.J."/>
            <person name="Singh A."/>
            <person name="Wilkins M.J."/>
            <person name="Williams K.H."/>
            <person name="Banfield J.F."/>
        </authorList>
    </citation>
    <scope>NUCLEOTIDE SEQUENCE [LARGE SCALE GENOMIC DNA]</scope>
</reference>
<dbReference type="InterPro" id="IPR051533">
    <property type="entry name" value="WaaL-like"/>
</dbReference>
<comment type="caution">
    <text evidence="8">The sequence shown here is derived from an EMBL/GenBank/DDBJ whole genome shotgun (WGS) entry which is preliminary data.</text>
</comment>
<dbReference type="PANTHER" id="PTHR37422">
    <property type="entry name" value="TEICHURONIC ACID BIOSYNTHESIS PROTEIN TUAE"/>
    <property type="match status" value="1"/>
</dbReference>
<evidence type="ECO:0000256" key="6">
    <source>
        <dbReference type="SAM" id="Phobius"/>
    </source>
</evidence>
<evidence type="ECO:0000259" key="7">
    <source>
        <dbReference type="Pfam" id="PF04932"/>
    </source>
</evidence>
<dbReference type="SUPFAM" id="SSF48452">
    <property type="entry name" value="TPR-like"/>
    <property type="match status" value="1"/>
</dbReference>
<dbReference type="GO" id="GO:0016020">
    <property type="term" value="C:membrane"/>
    <property type="evidence" value="ECO:0007669"/>
    <property type="project" value="UniProtKB-SubCell"/>
</dbReference>
<organism evidence="8 9">
    <name type="scientific">Candidatus Gottesmanbacteria bacterium GW2011_GWC2_39_8</name>
    <dbReference type="NCBI Taxonomy" id="1618450"/>
    <lineage>
        <taxon>Bacteria</taxon>
        <taxon>Candidatus Gottesmaniibacteriota</taxon>
    </lineage>
</organism>
<feature type="transmembrane region" description="Helical" evidence="6">
    <location>
        <begin position="176"/>
        <end position="195"/>
    </location>
</feature>
<sequence>MLKNKPSTGSGNKIRMLLLSTLLFLLNLLPLAYFPLFRLGFEFTKYAVFLFFGIVFLFSGAIYLFKNQKIEVPDRKILLPLAFLFLSYTFSSIFSIAPLTSFLGFYGYFTGGLVYLFFLILVFLVAVQFQKEKKIILQSIFLSAIAVSVIGIYQYLNHFIKTGDYIFRIYSTVGQPNRLAFYLISVLPIAFYLFWEEKHKWTRLLYWDGFFFILLAFLLTFSRSSLLLLFIILILFCLANPLKLIINLRRVRPAQIVASILFGLLLLIFSGVMFRSFPSTVQSFTSSSLNLRLAEWEGVWNASINREPVRQLFGSGPETTYFTFFKYRPVVYNRSPEESAVGPGQARNYYLQLFAGVGLVGLIIYLIFLKNILNTAYQEGVQNKLNQAIFWSLIIISLHGLFYYQTAEVMLMFWVMAGLVIFGEPLKIGRGLRKLSMLFLFSTPILLYLIYHLVIADYYASTGRIEDLNKSVVLNPYFDIYRRDVSRYHLSEMLNNKDKDKELADQYYFLSKKAAEEALKISPEDIRNVRQLLLLNYYAGVNLDKKYQEENLPVAEKLSQITSTDPNDIDLIGLVYLDLGHPDAALKYFQMEKDLVPDTRGVYLHMGEVLKQQGKIGEAIDSYKHALKLSPNWDLAEKELENAQNLLKK</sequence>
<dbReference type="Proteomes" id="UP000034539">
    <property type="component" value="Unassembled WGS sequence"/>
</dbReference>
<dbReference type="SMART" id="SM00028">
    <property type="entry name" value="TPR"/>
    <property type="match status" value="2"/>
</dbReference>
<feature type="transmembrane region" description="Helical" evidence="6">
    <location>
        <begin position="77"/>
        <end position="99"/>
    </location>
</feature>
<feature type="transmembrane region" description="Helical" evidence="6">
    <location>
        <begin position="46"/>
        <end position="65"/>
    </location>
</feature>
<dbReference type="EMBL" id="LBXN01000009">
    <property type="protein sequence ID" value="KKR33982.1"/>
    <property type="molecule type" value="Genomic_DNA"/>
</dbReference>
<feature type="transmembrane region" description="Helical" evidence="6">
    <location>
        <begin position="388"/>
        <end position="404"/>
    </location>
</feature>
<dbReference type="AlphaFoldDB" id="A0A0G0T7W6"/>